<feature type="transmembrane region" description="Helical" evidence="1">
    <location>
        <begin position="311"/>
        <end position="331"/>
    </location>
</feature>
<evidence type="ECO:0000256" key="1">
    <source>
        <dbReference type="SAM" id="Phobius"/>
    </source>
</evidence>
<keyword evidence="1" id="KW-1133">Transmembrane helix</keyword>
<dbReference type="EMBL" id="JACIEP010000002">
    <property type="protein sequence ID" value="MBB4034529.1"/>
    <property type="molecule type" value="Genomic_DNA"/>
</dbReference>
<dbReference type="RefSeq" id="WP_183305487.1">
    <property type="nucleotide sequence ID" value="NZ_JACIEP010000002.1"/>
</dbReference>
<feature type="transmembrane region" description="Helical" evidence="1">
    <location>
        <begin position="280"/>
        <end position="299"/>
    </location>
</feature>
<keyword evidence="3" id="KW-1185">Reference proteome</keyword>
<feature type="transmembrane region" description="Helical" evidence="1">
    <location>
        <begin position="337"/>
        <end position="354"/>
    </location>
</feature>
<feature type="transmembrane region" description="Helical" evidence="1">
    <location>
        <begin position="186"/>
        <end position="214"/>
    </location>
</feature>
<dbReference type="Pfam" id="PF19528">
    <property type="entry name" value="DUF6056"/>
    <property type="match status" value="1"/>
</dbReference>
<feature type="transmembrane region" description="Helical" evidence="1">
    <location>
        <begin position="366"/>
        <end position="382"/>
    </location>
</feature>
<dbReference type="Proteomes" id="UP000555103">
    <property type="component" value="Unassembled WGS sequence"/>
</dbReference>
<accession>A0A840CIN1</accession>
<feature type="transmembrane region" description="Helical" evidence="1">
    <location>
        <begin position="226"/>
        <end position="244"/>
    </location>
</feature>
<feature type="transmembrane region" description="Helical" evidence="1">
    <location>
        <begin position="20"/>
        <end position="43"/>
    </location>
</feature>
<feature type="transmembrane region" description="Helical" evidence="1">
    <location>
        <begin position="154"/>
        <end position="174"/>
    </location>
</feature>
<dbReference type="AlphaFoldDB" id="A0A840CIN1"/>
<proteinExistence type="predicted"/>
<protein>
    <recommendedName>
        <fullName evidence="4">Dolichyl-phosphate-mannose-protein mannosyltransferase</fullName>
    </recommendedName>
</protein>
<organism evidence="2 3">
    <name type="scientific">Dysgonomonas hofstadii</name>
    <dbReference type="NCBI Taxonomy" id="637886"/>
    <lineage>
        <taxon>Bacteria</taxon>
        <taxon>Pseudomonadati</taxon>
        <taxon>Bacteroidota</taxon>
        <taxon>Bacteroidia</taxon>
        <taxon>Bacteroidales</taxon>
        <taxon>Dysgonomonadaceae</taxon>
        <taxon>Dysgonomonas</taxon>
    </lineage>
</organism>
<sequence length="467" mass="53706">MNGLKKYFSAGWIRNNTSVLVLSVVMALTGIFFYLLNTLYPIYLDDWFYSFNMVDGQKIDSFSAIIQSQYAHYFEWGGRVILHSIAQVLLWLGKSWADILNTLAYVALVYIIYSIANKGNKANPILFVFINIFLWFTLPSFSQNILWKTGSANYLWGGLILFAFIYVYVSYYLSPQSSENKMKSPVLFLFGIIAGWTNENMALALVFFLIAFILLLKYQKRPIPKWMLFGLAGAITGCLVMLLSPGNAIRSSNDLWVAHQRRETDLSFYFYRFVTVTRLAYQYILIPFMLYVLLLVLHWWKGNAKNKKEAVCLSVLFLCAAGIATAAMSGSPMFPERVWFGIILFLMTGTMILYANLDFSALIPKIVNYSAFSIILIIYIISCKENYTELKRFSQVCGNRDSMILAEKDEGIQDIVITDYFFHQKQSALIVLDLQDWMMIDPGWNKRVGKYYGVNTVVFKEKKQTLE</sequence>
<dbReference type="InterPro" id="IPR045691">
    <property type="entry name" value="DUF6056"/>
</dbReference>
<gene>
    <name evidence="2" type="ORF">GGR21_000416</name>
</gene>
<comment type="caution">
    <text evidence="2">The sequence shown here is derived from an EMBL/GenBank/DDBJ whole genome shotgun (WGS) entry which is preliminary data.</text>
</comment>
<evidence type="ECO:0000313" key="2">
    <source>
        <dbReference type="EMBL" id="MBB4034529.1"/>
    </source>
</evidence>
<evidence type="ECO:0000313" key="3">
    <source>
        <dbReference type="Proteomes" id="UP000555103"/>
    </source>
</evidence>
<feature type="transmembrane region" description="Helical" evidence="1">
    <location>
        <begin position="99"/>
        <end position="116"/>
    </location>
</feature>
<feature type="transmembrane region" description="Helical" evidence="1">
    <location>
        <begin position="122"/>
        <end position="142"/>
    </location>
</feature>
<name>A0A840CIN1_9BACT</name>
<reference evidence="2 3" key="1">
    <citation type="submission" date="2020-08" db="EMBL/GenBank/DDBJ databases">
        <title>Genomic Encyclopedia of Type Strains, Phase IV (KMG-IV): sequencing the most valuable type-strain genomes for metagenomic binning, comparative biology and taxonomic classification.</title>
        <authorList>
            <person name="Goeker M."/>
        </authorList>
    </citation>
    <scope>NUCLEOTIDE SEQUENCE [LARGE SCALE GENOMIC DNA]</scope>
    <source>
        <strain evidence="2 3">DSM 104969</strain>
    </source>
</reference>
<keyword evidence="1" id="KW-0812">Transmembrane</keyword>
<keyword evidence="1" id="KW-0472">Membrane</keyword>
<evidence type="ECO:0008006" key="4">
    <source>
        <dbReference type="Google" id="ProtNLM"/>
    </source>
</evidence>